<dbReference type="Pfam" id="PF00117">
    <property type="entry name" value="GATase"/>
    <property type="match status" value="1"/>
</dbReference>
<dbReference type="RefSeq" id="WP_018581984.1">
    <property type="nucleotide sequence ID" value="NZ_LDYD01000008.1"/>
</dbReference>
<keyword evidence="2" id="KW-0315">Glutamine amidotransferase</keyword>
<gene>
    <name evidence="2" type="ORF">NCTC11862_02296</name>
</gene>
<name>A0A376CQI6_9CORY</name>
<dbReference type="AlphaFoldDB" id="A0A376CQI6"/>
<dbReference type="GO" id="GO:0016740">
    <property type="term" value="F:transferase activity"/>
    <property type="evidence" value="ECO:0007669"/>
    <property type="project" value="UniProtKB-KW"/>
</dbReference>
<dbReference type="PANTHER" id="PTHR42695:SF5">
    <property type="entry name" value="GLUTAMINE AMIDOTRANSFERASE YLR126C-RELATED"/>
    <property type="match status" value="1"/>
</dbReference>
<dbReference type="Gene3D" id="3.40.50.880">
    <property type="match status" value="1"/>
</dbReference>
<dbReference type="PROSITE" id="PS51273">
    <property type="entry name" value="GATASE_TYPE_1"/>
    <property type="match status" value="1"/>
</dbReference>
<organism evidence="2 3">
    <name type="scientific">Corynebacterium pilosum</name>
    <dbReference type="NCBI Taxonomy" id="35756"/>
    <lineage>
        <taxon>Bacteria</taxon>
        <taxon>Bacillati</taxon>
        <taxon>Actinomycetota</taxon>
        <taxon>Actinomycetes</taxon>
        <taxon>Mycobacteriales</taxon>
        <taxon>Corynebacteriaceae</taxon>
        <taxon>Corynebacterium</taxon>
    </lineage>
</organism>
<dbReference type="InterPro" id="IPR044992">
    <property type="entry name" value="ChyE-like"/>
</dbReference>
<feature type="domain" description="Glutamine amidotransferase" evidence="1">
    <location>
        <begin position="52"/>
        <end position="198"/>
    </location>
</feature>
<dbReference type="Proteomes" id="UP000254467">
    <property type="component" value="Unassembled WGS sequence"/>
</dbReference>
<protein>
    <submittedName>
        <fullName evidence="2">Glutamine amidotransferase</fullName>
        <ecNumber evidence="2">6.3.5.2</ecNumber>
    </submittedName>
</protein>
<dbReference type="STRING" id="35756.GCA_001044155_02550"/>
<dbReference type="CDD" id="cd01741">
    <property type="entry name" value="GATase1_1"/>
    <property type="match status" value="1"/>
</dbReference>
<dbReference type="InterPro" id="IPR029062">
    <property type="entry name" value="Class_I_gatase-like"/>
</dbReference>
<evidence type="ECO:0000259" key="1">
    <source>
        <dbReference type="Pfam" id="PF00117"/>
    </source>
</evidence>
<dbReference type="GO" id="GO:0005829">
    <property type="term" value="C:cytosol"/>
    <property type="evidence" value="ECO:0007669"/>
    <property type="project" value="TreeGrafter"/>
</dbReference>
<proteinExistence type="predicted"/>
<sequence>MSKILLLSLRDGPLGNSVAAAEARDVMQATGLSNDTLVHRILESTDHVVGDLTDISGVIIGGSSLNITDPEWSPWQHHVHQQLAELIDGPLPVFLICYGTSWLTHHTGGAVSHAHAEDSGPTVVRLTDAGREDILLQGFPDEFTSLTGHTENAETPSSALEVLATGPSCPVQLVRYGDRVWASQFHAEMDAQAMKTRMDFYYDYGYFSPADYDTIVAGLPAVDTTWANLILRRFVETCFKAQY</sequence>
<dbReference type="NCBIfam" id="NF005743">
    <property type="entry name" value="PRK07567.1"/>
    <property type="match status" value="1"/>
</dbReference>
<dbReference type="PANTHER" id="PTHR42695">
    <property type="entry name" value="GLUTAMINE AMIDOTRANSFERASE YLR126C-RELATED"/>
    <property type="match status" value="1"/>
</dbReference>
<evidence type="ECO:0000313" key="2">
    <source>
        <dbReference type="EMBL" id="STC70477.1"/>
    </source>
</evidence>
<keyword evidence="2" id="KW-0808">Transferase</keyword>
<accession>A0A376CQI6</accession>
<reference evidence="2 3" key="1">
    <citation type="submission" date="2018-06" db="EMBL/GenBank/DDBJ databases">
        <authorList>
            <consortium name="Pathogen Informatics"/>
            <person name="Doyle S."/>
        </authorList>
    </citation>
    <scope>NUCLEOTIDE SEQUENCE [LARGE SCALE GENOMIC DNA]</scope>
    <source>
        <strain evidence="2 3">NCTC11862</strain>
    </source>
</reference>
<keyword evidence="2" id="KW-0436">Ligase</keyword>
<dbReference type="OrthoDB" id="5196541at2"/>
<dbReference type="EMBL" id="UFXQ01000001">
    <property type="protein sequence ID" value="STC70477.1"/>
    <property type="molecule type" value="Genomic_DNA"/>
</dbReference>
<dbReference type="SUPFAM" id="SSF52317">
    <property type="entry name" value="Class I glutamine amidotransferase-like"/>
    <property type="match status" value="1"/>
</dbReference>
<dbReference type="InterPro" id="IPR017926">
    <property type="entry name" value="GATASE"/>
</dbReference>
<evidence type="ECO:0000313" key="3">
    <source>
        <dbReference type="Proteomes" id="UP000254467"/>
    </source>
</evidence>
<dbReference type="GO" id="GO:0003922">
    <property type="term" value="F:GMP synthase (glutamine-hydrolyzing) activity"/>
    <property type="evidence" value="ECO:0007669"/>
    <property type="project" value="UniProtKB-EC"/>
</dbReference>
<dbReference type="EC" id="6.3.5.2" evidence="2"/>
<keyword evidence="3" id="KW-1185">Reference proteome</keyword>